<feature type="region of interest" description="Disordered" evidence="1">
    <location>
        <begin position="244"/>
        <end position="296"/>
    </location>
</feature>
<dbReference type="PANTHER" id="PTHR47481">
    <property type="match status" value="1"/>
</dbReference>
<dbReference type="OrthoDB" id="1302694at2759"/>
<reference evidence="2 3" key="1">
    <citation type="submission" date="2019-05" db="EMBL/GenBank/DDBJ databases">
        <title>Mikania micrantha, genome provides insights into the molecular mechanism of rapid growth.</title>
        <authorList>
            <person name="Liu B."/>
        </authorList>
    </citation>
    <scope>NUCLEOTIDE SEQUENCE [LARGE SCALE GENOMIC DNA]</scope>
    <source>
        <strain evidence="2">NLD-2019</strain>
        <tissue evidence="2">Leaf</tissue>
    </source>
</reference>
<evidence type="ECO:0008006" key="4">
    <source>
        <dbReference type="Google" id="ProtNLM"/>
    </source>
</evidence>
<organism evidence="2 3">
    <name type="scientific">Mikania micrantha</name>
    <name type="common">bitter vine</name>
    <dbReference type="NCBI Taxonomy" id="192012"/>
    <lineage>
        <taxon>Eukaryota</taxon>
        <taxon>Viridiplantae</taxon>
        <taxon>Streptophyta</taxon>
        <taxon>Embryophyta</taxon>
        <taxon>Tracheophyta</taxon>
        <taxon>Spermatophyta</taxon>
        <taxon>Magnoliopsida</taxon>
        <taxon>eudicotyledons</taxon>
        <taxon>Gunneridae</taxon>
        <taxon>Pentapetalae</taxon>
        <taxon>asterids</taxon>
        <taxon>campanulids</taxon>
        <taxon>Asterales</taxon>
        <taxon>Asteraceae</taxon>
        <taxon>Asteroideae</taxon>
        <taxon>Heliantheae alliance</taxon>
        <taxon>Eupatorieae</taxon>
        <taxon>Mikania</taxon>
    </lineage>
</organism>
<dbReference type="Proteomes" id="UP000326396">
    <property type="component" value="Linkage Group LG13"/>
</dbReference>
<evidence type="ECO:0000313" key="2">
    <source>
        <dbReference type="EMBL" id="KAD6119219.1"/>
    </source>
</evidence>
<dbReference type="PANTHER" id="PTHR47481:SF39">
    <property type="entry name" value="TRANSCRIPTION FACTOR INTERACTOR AND REGULATOR CCHC(ZN) FAMILY"/>
    <property type="match status" value="1"/>
</dbReference>
<comment type="caution">
    <text evidence="2">The sequence shown here is derived from an EMBL/GenBank/DDBJ whole genome shotgun (WGS) entry which is preliminary data.</text>
</comment>
<feature type="compositionally biased region" description="Low complexity" evidence="1">
    <location>
        <begin position="244"/>
        <end position="254"/>
    </location>
</feature>
<keyword evidence="3" id="KW-1185">Reference proteome</keyword>
<protein>
    <recommendedName>
        <fullName evidence="4">Retrotransposon Copia-like N-terminal domain-containing protein</fullName>
    </recommendedName>
</protein>
<dbReference type="AlphaFoldDB" id="A0A5N6PBW4"/>
<evidence type="ECO:0000313" key="3">
    <source>
        <dbReference type="Proteomes" id="UP000326396"/>
    </source>
</evidence>
<dbReference type="EMBL" id="SZYD01000005">
    <property type="protein sequence ID" value="KAD6119219.1"/>
    <property type="molecule type" value="Genomic_DNA"/>
</dbReference>
<sequence>MVLALFSATEKTSHNSHKFAFKLSPTNYGYWKAMIQPFLITNSLYCYVDGSLPCPPALLQSPAPTDKDALILPPQPNPDFTTGISNDAHELWLSFERAYAPKTSSREFTLKNQLLRITMKGDESSSAYLNRAQEYSDALANIGQPISDKDLVMLVVAGLREEYNSLKSTILTRQFPTSFIELYSLFADHDYMIQKPATPATTAQAFMASTSHNSPSATAPGFSSVPPATLQALQQLMSQIGLQLQPTQSPPTSQAFYTNRTEKSEPQLDTQPHSEPQPESDKQTEPSGLKADPPSATWTNCFGCCTLCS</sequence>
<gene>
    <name evidence="2" type="ORF">E3N88_10490</name>
</gene>
<proteinExistence type="predicted"/>
<dbReference type="Pfam" id="PF14223">
    <property type="entry name" value="Retrotran_gag_2"/>
    <property type="match status" value="1"/>
</dbReference>
<evidence type="ECO:0000256" key="1">
    <source>
        <dbReference type="SAM" id="MobiDB-lite"/>
    </source>
</evidence>
<accession>A0A5N6PBW4</accession>
<name>A0A5N6PBW4_9ASTR</name>